<feature type="chain" id="PRO_5040392840" evidence="1">
    <location>
        <begin position="21"/>
        <end position="468"/>
    </location>
</feature>
<dbReference type="OrthoDB" id="45031at2759"/>
<dbReference type="AlphaFoldDB" id="A0A9N8EB23"/>
<comment type="caution">
    <text evidence="2">The sequence shown here is derived from an EMBL/GenBank/DDBJ whole genome shotgun (WGS) entry which is preliminary data.</text>
</comment>
<organism evidence="2 3">
    <name type="scientific">Seminavis robusta</name>
    <dbReference type="NCBI Taxonomy" id="568900"/>
    <lineage>
        <taxon>Eukaryota</taxon>
        <taxon>Sar</taxon>
        <taxon>Stramenopiles</taxon>
        <taxon>Ochrophyta</taxon>
        <taxon>Bacillariophyta</taxon>
        <taxon>Bacillariophyceae</taxon>
        <taxon>Bacillariophycidae</taxon>
        <taxon>Naviculales</taxon>
        <taxon>Naviculaceae</taxon>
        <taxon>Seminavis</taxon>
    </lineage>
</organism>
<evidence type="ECO:0000313" key="3">
    <source>
        <dbReference type="Proteomes" id="UP001153069"/>
    </source>
</evidence>
<sequence>MIVQRQFHATLLVLAAVVLGLPTPHFAVEASIDVEDANVDLSQDQIDIFIEEATSYLVRVCHTKEQDPDHEGKFTYIAYLDEELPLDFTDEEVAEEDLDQTYNLLRHSGTIYSLCLSYKRTADPKVLKAIERSMEFVQDRALGPVPVASHDDDERYEYDVGEKPSYLPDLLAVWETKRVVPNLSNPPKAELGGAGLTLLAMVNLEQILPGTFELTDLRKLANFIQFMQKADGSFYSQYLPFDGGKDNHNPSLFYPGEACLALLYLVSIETDEHYKAQWIQTATRALLYLERYRRDMEINEIEPDHWALIATSKLLPLLNPEGSDYGLIYRHGVRVAARMVLGISKETLLEDDGCQTCTTGDGNTCATAARLEGLIAALTFIDEDELIIPETDRRGREVNVYDRVLFFVRLGVQFLVESQEHDTSNNMQGGVPAKTEEDPNEVRIDYVQHSMSAIIMYEMTVISESESS</sequence>
<proteinExistence type="predicted"/>
<dbReference type="EMBL" id="CAICTM010000906">
    <property type="protein sequence ID" value="CAB9518121.1"/>
    <property type="molecule type" value="Genomic_DNA"/>
</dbReference>
<name>A0A9N8EB23_9STRA</name>
<protein>
    <submittedName>
        <fullName evidence="2">Uncharacterized protein</fullName>
    </submittedName>
</protein>
<evidence type="ECO:0000313" key="2">
    <source>
        <dbReference type="EMBL" id="CAB9518121.1"/>
    </source>
</evidence>
<evidence type="ECO:0000256" key="1">
    <source>
        <dbReference type="SAM" id="SignalP"/>
    </source>
</evidence>
<gene>
    <name evidence="2" type="ORF">SEMRO_908_G218830.1</name>
</gene>
<keyword evidence="1" id="KW-0732">Signal</keyword>
<reference evidence="2" key="1">
    <citation type="submission" date="2020-06" db="EMBL/GenBank/DDBJ databases">
        <authorList>
            <consortium name="Plant Systems Biology data submission"/>
        </authorList>
    </citation>
    <scope>NUCLEOTIDE SEQUENCE</scope>
    <source>
        <strain evidence="2">D6</strain>
    </source>
</reference>
<accession>A0A9N8EB23</accession>
<keyword evidence="3" id="KW-1185">Reference proteome</keyword>
<dbReference type="Proteomes" id="UP001153069">
    <property type="component" value="Unassembled WGS sequence"/>
</dbReference>
<feature type="signal peptide" evidence="1">
    <location>
        <begin position="1"/>
        <end position="20"/>
    </location>
</feature>